<feature type="region of interest" description="Disordered" evidence="1">
    <location>
        <begin position="1"/>
        <end position="27"/>
    </location>
</feature>
<organism evidence="2 4">
    <name type="scientific">Elysia crispata</name>
    <name type="common">lettuce slug</name>
    <dbReference type="NCBI Taxonomy" id="231223"/>
    <lineage>
        <taxon>Eukaryota</taxon>
        <taxon>Metazoa</taxon>
        <taxon>Spiralia</taxon>
        <taxon>Lophotrochozoa</taxon>
        <taxon>Mollusca</taxon>
        <taxon>Gastropoda</taxon>
        <taxon>Heterobranchia</taxon>
        <taxon>Euthyneura</taxon>
        <taxon>Panpulmonata</taxon>
        <taxon>Sacoglossa</taxon>
        <taxon>Placobranchoidea</taxon>
        <taxon>Plakobranchidae</taxon>
        <taxon>Elysia</taxon>
    </lineage>
</organism>
<dbReference type="EMBL" id="JAWDGP010005420">
    <property type="protein sequence ID" value="KAK3757017.1"/>
    <property type="molecule type" value="Genomic_DNA"/>
</dbReference>
<name>A0AAE0YVI0_9GAST</name>
<evidence type="ECO:0000313" key="2">
    <source>
        <dbReference type="EMBL" id="KAK3757017.1"/>
    </source>
</evidence>
<protein>
    <submittedName>
        <fullName evidence="2">Uncharacterized protein</fullName>
    </submittedName>
</protein>
<feature type="compositionally biased region" description="Basic and acidic residues" evidence="1">
    <location>
        <begin position="184"/>
        <end position="196"/>
    </location>
</feature>
<proteinExistence type="predicted"/>
<keyword evidence="4" id="KW-1185">Reference proteome</keyword>
<sequence length="211" mass="23844">MSTLLSKTKTAKTEKAKGACESNGTSRTYFTQENGKLRSAMWDMPLPRIKHHVCVRTKPQLIEKIKEEVKVKKAADIYDSIEDVLEGPPNRRQVYNIKARTQNKGQVIPKANFADKVDIADRLQHMTEKIENVSVQKLIEHTLSLLVENAKSFERPGLQMHIDSGRTTIVKASSAVAITQAGRSRSENSHCQESTHRSATSDLWCRRVHPR</sequence>
<accession>A0AAE0YVI0</accession>
<dbReference type="EMBL" id="JAWDGP010003999">
    <property type="protein sequence ID" value="KAK3768887.1"/>
    <property type="molecule type" value="Genomic_DNA"/>
</dbReference>
<evidence type="ECO:0000313" key="4">
    <source>
        <dbReference type="Proteomes" id="UP001283361"/>
    </source>
</evidence>
<dbReference type="Proteomes" id="UP001283361">
    <property type="component" value="Unassembled WGS sequence"/>
</dbReference>
<dbReference type="AlphaFoldDB" id="A0AAE0YVI0"/>
<comment type="caution">
    <text evidence="2">The sequence shown here is derived from an EMBL/GenBank/DDBJ whole genome shotgun (WGS) entry which is preliminary data.</text>
</comment>
<reference evidence="2" key="1">
    <citation type="journal article" date="2023" name="G3 (Bethesda)">
        <title>A reference genome for the long-term kleptoplast-retaining sea slug Elysia crispata morphotype clarki.</title>
        <authorList>
            <person name="Eastman K.E."/>
            <person name="Pendleton A.L."/>
            <person name="Shaikh M.A."/>
            <person name="Suttiyut T."/>
            <person name="Ogas R."/>
            <person name="Tomko P."/>
            <person name="Gavelis G."/>
            <person name="Widhalm J.R."/>
            <person name="Wisecaver J.H."/>
        </authorList>
    </citation>
    <scope>NUCLEOTIDE SEQUENCE</scope>
    <source>
        <strain evidence="2">ECLA1</strain>
    </source>
</reference>
<gene>
    <name evidence="3" type="ORF">RRG08_061627</name>
    <name evidence="2" type="ORF">RRG08_061630</name>
</gene>
<feature type="region of interest" description="Disordered" evidence="1">
    <location>
        <begin position="180"/>
        <end position="201"/>
    </location>
</feature>
<evidence type="ECO:0000256" key="1">
    <source>
        <dbReference type="SAM" id="MobiDB-lite"/>
    </source>
</evidence>
<evidence type="ECO:0000313" key="3">
    <source>
        <dbReference type="EMBL" id="KAK3768887.1"/>
    </source>
</evidence>